<keyword evidence="5" id="KW-1185">Reference proteome</keyword>
<dbReference type="GO" id="GO:0000281">
    <property type="term" value="P:mitotic cytokinesis"/>
    <property type="evidence" value="ECO:0007669"/>
    <property type="project" value="TreeGrafter"/>
</dbReference>
<proteinExistence type="predicted"/>
<dbReference type="InterPro" id="IPR035899">
    <property type="entry name" value="DBL_dom_sf"/>
</dbReference>
<evidence type="ECO:0000259" key="3">
    <source>
        <dbReference type="PROSITE" id="PS50172"/>
    </source>
</evidence>
<gene>
    <name evidence="4" type="ORF">PHET_06099</name>
</gene>
<dbReference type="Pfam" id="PF21242">
    <property type="entry name" value="ECT2_PH"/>
    <property type="match status" value="1"/>
</dbReference>
<evidence type="ECO:0000313" key="4">
    <source>
        <dbReference type="EMBL" id="KAF5400851.1"/>
    </source>
</evidence>
<feature type="compositionally biased region" description="Polar residues" evidence="1">
    <location>
        <begin position="1742"/>
        <end position="1755"/>
    </location>
</feature>
<feature type="region of interest" description="Disordered" evidence="1">
    <location>
        <begin position="1689"/>
        <end position="1715"/>
    </location>
</feature>
<feature type="domain" description="BRCT" evidence="3">
    <location>
        <begin position="1"/>
        <end position="51"/>
    </location>
</feature>
<dbReference type="GO" id="GO:0005096">
    <property type="term" value="F:GTPase activator activity"/>
    <property type="evidence" value="ECO:0007669"/>
    <property type="project" value="InterPro"/>
</dbReference>
<name>A0A8J4WHQ8_9TREM</name>
<dbReference type="PANTHER" id="PTHR16777">
    <property type="entry name" value="PROTEIN ECT2"/>
    <property type="match status" value="1"/>
</dbReference>
<feature type="region of interest" description="Disordered" evidence="1">
    <location>
        <begin position="936"/>
        <end position="956"/>
    </location>
</feature>
<feature type="region of interest" description="Disordered" evidence="1">
    <location>
        <begin position="554"/>
        <end position="574"/>
    </location>
</feature>
<evidence type="ECO:0008006" key="6">
    <source>
        <dbReference type="Google" id="ProtNLM"/>
    </source>
</evidence>
<dbReference type="SUPFAM" id="SSF48065">
    <property type="entry name" value="DBL homology domain (DH-domain)"/>
    <property type="match status" value="1"/>
</dbReference>
<protein>
    <recommendedName>
        <fullName evidence="6">DH domain-containing protein</fullName>
    </recommendedName>
</protein>
<feature type="region of interest" description="Disordered" evidence="1">
    <location>
        <begin position="1143"/>
        <end position="1164"/>
    </location>
</feature>
<dbReference type="PANTHER" id="PTHR16777:SF2">
    <property type="entry name" value="PROTEIN ECT2"/>
    <property type="match status" value="1"/>
</dbReference>
<feature type="compositionally biased region" description="Low complexity" evidence="1">
    <location>
        <begin position="945"/>
        <end position="956"/>
    </location>
</feature>
<dbReference type="GO" id="GO:0005085">
    <property type="term" value="F:guanyl-nucleotide exchange factor activity"/>
    <property type="evidence" value="ECO:0007669"/>
    <property type="project" value="InterPro"/>
</dbReference>
<dbReference type="Proteomes" id="UP000748531">
    <property type="component" value="Unassembled WGS sequence"/>
</dbReference>
<dbReference type="InterPro" id="IPR000219">
    <property type="entry name" value="DH_dom"/>
</dbReference>
<feature type="domain" description="BRCT" evidence="3">
    <location>
        <begin position="73"/>
        <end position="215"/>
    </location>
</feature>
<feature type="region of interest" description="Disordered" evidence="1">
    <location>
        <begin position="1742"/>
        <end position="1769"/>
    </location>
</feature>
<dbReference type="GO" id="GO:0005938">
    <property type="term" value="C:cell cortex"/>
    <property type="evidence" value="ECO:0007669"/>
    <property type="project" value="TreeGrafter"/>
</dbReference>
<evidence type="ECO:0000256" key="1">
    <source>
        <dbReference type="SAM" id="MobiDB-lite"/>
    </source>
</evidence>
<dbReference type="EMBL" id="LUCH01002872">
    <property type="protein sequence ID" value="KAF5400851.1"/>
    <property type="molecule type" value="Genomic_DNA"/>
</dbReference>
<dbReference type="PROSITE" id="PS50010">
    <property type="entry name" value="DH_2"/>
    <property type="match status" value="1"/>
</dbReference>
<feature type="compositionally biased region" description="Polar residues" evidence="1">
    <location>
        <begin position="288"/>
        <end position="299"/>
    </location>
</feature>
<dbReference type="GO" id="GO:0005634">
    <property type="term" value="C:nucleus"/>
    <property type="evidence" value="ECO:0007669"/>
    <property type="project" value="InterPro"/>
</dbReference>
<dbReference type="Gene3D" id="3.40.50.10190">
    <property type="entry name" value="BRCT domain"/>
    <property type="match status" value="1"/>
</dbReference>
<dbReference type="SUPFAM" id="SSF52113">
    <property type="entry name" value="BRCT domain"/>
    <property type="match status" value="2"/>
</dbReference>
<dbReference type="SMART" id="SM00325">
    <property type="entry name" value="RhoGEF"/>
    <property type="match status" value="1"/>
</dbReference>
<dbReference type="GO" id="GO:2000431">
    <property type="term" value="P:regulation of cytokinesis, actomyosin contractile ring assembly"/>
    <property type="evidence" value="ECO:0007669"/>
    <property type="project" value="InterPro"/>
</dbReference>
<accession>A0A8J4WHQ8</accession>
<feature type="domain" description="DH" evidence="2">
    <location>
        <begin position="620"/>
        <end position="809"/>
    </location>
</feature>
<dbReference type="InterPro" id="IPR049395">
    <property type="entry name" value="ECT2_PH"/>
</dbReference>
<feature type="compositionally biased region" description="Polar residues" evidence="1">
    <location>
        <begin position="554"/>
        <end position="563"/>
    </location>
</feature>
<dbReference type="InterPro" id="IPR036420">
    <property type="entry name" value="BRCT_dom_sf"/>
</dbReference>
<comment type="caution">
    <text evidence="4">The sequence shown here is derived from an EMBL/GenBank/DDBJ whole genome shotgun (WGS) entry which is preliminary data.</text>
</comment>
<dbReference type="Pfam" id="PF00621">
    <property type="entry name" value="RhoGEF"/>
    <property type="match status" value="1"/>
</dbReference>
<dbReference type="Gene3D" id="1.20.900.10">
    <property type="entry name" value="Dbl homology (DH) domain"/>
    <property type="match status" value="1"/>
</dbReference>
<dbReference type="CDD" id="cd00027">
    <property type="entry name" value="BRCT"/>
    <property type="match status" value="1"/>
</dbReference>
<dbReference type="OrthoDB" id="9997817at2759"/>
<organism evidence="4 5">
    <name type="scientific">Paragonimus heterotremus</name>
    <dbReference type="NCBI Taxonomy" id="100268"/>
    <lineage>
        <taxon>Eukaryota</taxon>
        <taxon>Metazoa</taxon>
        <taxon>Spiralia</taxon>
        <taxon>Lophotrochozoa</taxon>
        <taxon>Platyhelminthes</taxon>
        <taxon>Trematoda</taxon>
        <taxon>Digenea</taxon>
        <taxon>Plagiorchiida</taxon>
        <taxon>Troglotremata</taxon>
        <taxon>Troglotrematidae</taxon>
        <taxon>Paragonimus</taxon>
    </lineage>
</organism>
<sequence length="1769" mass="190848">MINWMGGSVQRYLNVTTTTHLVAYRCAGEKVRSAALATRRIATVKASWVEEAWTRRADQPCLNATEVEFVAKHRTKVFQETCLAFVGFVPGSDELAEMCNLVTEYDGLLADNLHDQRLTHVVVTDAWPGHGNILEQLQELLVSADLSRVSPISAANKGITNVPVVRATGSPSLTEEDQYRVSVLGPTYRVPVLRLEWFWLSVQLTCLCRLEHYLYVAGPPRSHSIPKPQLPPLARPGTSLGPIEPTDVPGPSPSWPITTSTLSPALKLTTALPDIAEPIEEVDDETSPSKPTAPQSVSDSEVCAVAEDKENWHPYEAHSLDSPLILLKGTPACPMRASDVNVLSSPRGKHRSPLSCTPDKISFITSPSRHRNSPRGFVSPSSIEAMSYSGGRLSHARRGKTSSLGCMSGSSSSHDDLLTQLADPLSLPSNRERHLCQLTASRSRLSQQLTTSVVSDVVRMSAMDDHPPPSSDVFSWSPNSFNSGLLLNATNTSDRTMNSQSTGNCLVAMAPDQGLHSLVGSLREVLSGDEVTGSDPTDQTVSGTVRSPILHITGDTTQTSTPVSGKRKSTSRLSLLHSTARKSRTPALDLSSASAISATSAGAESIPNASGTPLHLRLEKRQHRVFEFFVTERNYLDILRYLYRVAYPQVIEEEQYGGAILPRQEADYIFGKLGPIVELHERLQPQLNQLEASWSLSESRLGDVLRIELLDEMDKAYGNYMQFYSPPHMQHLGEQFPRFLAFMRQVERRKESGRQSLAALLVRPIQRLPSIALLMDGIAKFTPVSHPDHVAVHRFATGLNDLLTNINARLRKNEERLSLLSLYHEISGAPPEMLSSSRVLVARLNVFELGTSTSGNTTCEPVTLFLLSDSLEVARPRKRHTGEPIAHAIRAALAAVQGDGGGVEANNNESYRDPGMYNFGEISQLATPGHCVDSATGTSGGGGASSSTVTVTRTGSGASGSSMMNLGLVEGKQRCHYKHLHLLKLHEVKRVVNFDTASPDRAAFGLVVRSSSEIDDRVYAYCLAASFAASAAVASGRCPEPVESAVAAAVSVSGVAQSSSSSQSHVATLQACVSEAKRVFLHRLCHHIIQVSCLANSPDELLVDVQPEELLGFDLEQVFNATALALKSKKFSRQLTRNISIKTPRRPVGPMKQRPITATTPLTPSCTQSTLCNPAATVDTTYNPAISSPRRSVLSSWLGHRVNTGPGDSCRLTADSTGAERLASTPLQDRRMCAPVHPPPTPTADQVAMAMLNLIRAPHSLPQPPSIRETAAAPVPSLYDDEDGEDYGGDYPDADCASIASSNFGVNCWPAYVKQSNHWCPEVTLSSTSLRSNTLDLNSLNVAMDGVGSLRTIRTSSQPPIARNSLCRHGPFGRTSALLSDHDIRSQRKSVCQSVLAGLKNFRRSIAGASSSLLHGNTTGSFVGSSLNRVGRAAPSRSREAAALSSPGILNRSASVDAGVCANIMLAAASPLTSTGDLCLSGLSLNRPAPLAEIELERDAESPIPASFMPTRNLCPPSCASIQSNAEETRPVFPRSMTAGVSSQGGHIITPNSNSSFRNLFNAALRNQASNLTHCSSQLILPSVERKPPCSQPAPDCAKDIIITDNGNLDSSNTMPYTRLGGSMMSLTSWDSVTTLDIPTGSNGGAEFRPARSQNPTGSAVWETASHLGVSTREDMRRSFRLPFTRHLPSLGQGHEASKKVQKKSKKHKLPALSHLFQKPSSTVTNVLRPINQNGSTKLVSGSESAVQLRQMKSNPSRRESLLRGIFSR</sequence>
<dbReference type="PROSITE" id="PS50172">
    <property type="entry name" value="BRCT"/>
    <property type="match status" value="2"/>
</dbReference>
<evidence type="ECO:0000259" key="2">
    <source>
        <dbReference type="PROSITE" id="PS50010"/>
    </source>
</evidence>
<feature type="region of interest" description="Disordered" evidence="1">
    <location>
        <begin position="342"/>
        <end position="379"/>
    </location>
</feature>
<feature type="region of interest" description="Disordered" evidence="1">
    <location>
        <begin position="279"/>
        <end position="300"/>
    </location>
</feature>
<dbReference type="CDD" id="cd00160">
    <property type="entry name" value="RhoGEF"/>
    <property type="match status" value="1"/>
</dbReference>
<reference evidence="4" key="1">
    <citation type="submission" date="2019-05" db="EMBL/GenBank/DDBJ databases">
        <title>Annotation for the trematode Paragonimus heterotremus.</title>
        <authorList>
            <person name="Choi Y.-J."/>
        </authorList>
    </citation>
    <scope>NUCLEOTIDE SEQUENCE</scope>
    <source>
        <strain evidence="4">LC</strain>
    </source>
</reference>
<dbReference type="InterPro" id="IPR001357">
    <property type="entry name" value="BRCT_dom"/>
</dbReference>
<dbReference type="GO" id="GO:0007399">
    <property type="term" value="P:nervous system development"/>
    <property type="evidence" value="ECO:0007669"/>
    <property type="project" value="TreeGrafter"/>
</dbReference>
<dbReference type="InterPro" id="IPR026817">
    <property type="entry name" value="Ect2"/>
</dbReference>
<feature type="compositionally biased region" description="Basic residues" evidence="1">
    <location>
        <begin position="1700"/>
        <end position="1710"/>
    </location>
</feature>
<evidence type="ECO:0000313" key="5">
    <source>
        <dbReference type="Proteomes" id="UP000748531"/>
    </source>
</evidence>